<sequence length="241" mass="27730">MLKVLRQTLARWQPQGLCLLCHQPTDSRPLLCRHCELSLPSLPHPCPTCGHPLPEQAEGVCGRCLRHPPLWDRLAVLGDYEFPYPALIQRLKYQGDYLMASLLGELMARHLPAEPRPEVLLPVPLHWWRRWRRGFNQAEALCRAIHRHSGLPLDRQLLRRVRTTQPQARLNQAQRRRNLKGAFVVGPHQYRHVALVDDVVTTGTTAATLCRLLRQSGVERIEVWAVSRALIHPKPDYSARR</sequence>
<keyword evidence="4" id="KW-1185">Reference proteome</keyword>
<dbReference type="EMBL" id="BAABFC010000029">
    <property type="protein sequence ID" value="GAA4504156.1"/>
    <property type="molecule type" value="Genomic_DNA"/>
</dbReference>
<gene>
    <name evidence="3" type="ORF">GCM10023095_31610</name>
</gene>
<comment type="caution">
    <text evidence="3">The sequence shown here is derived from an EMBL/GenBank/DDBJ whole genome shotgun (WGS) entry which is preliminary data.</text>
</comment>
<dbReference type="Proteomes" id="UP001501321">
    <property type="component" value="Unassembled WGS sequence"/>
</dbReference>
<dbReference type="PANTHER" id="PTHR47505:SF1">
    <property type="entry name" value="DNA UTILIZATION PROTEIN YHGH"/>
    <property type="match status" value="1"/>
</dbReference>
<dbReference type="InterPro" id="IPR029057">
    <property type="entry name" value="PRTase-like"/>
</dbReference>
<name>A0ABP8QNS1_9GAMM</name>
<evidence type="ECO:0000313" key="4">
    <source>
        <dbReference type="Proteomes" id="UP001501321"/>
    </source>
</evidence>
<feature type="domain" description="Double zinc ribbon" evidence="2">
    <location>
        <begin position="18"/>
        <end position="65"/>
    </location>
</feature>
<dbReference type="InterPro" id="IPR044005">
    <property type="entry name" value="DZR_2"/>
</dbReference>
<organism evidence="3 4">
    <name type="scientific">Pseudaeromonas paramecii</name>
    <dbReference type="NCBI Taxonomy" id="2138166"/>
    <lineage>
        <taxon>Bacteria</taxon>
        <taxon>Pseudomonadati</taxon>
        <taxon>Pseudomonadota</taxon>
        <taxon>Gammaproteobacteria</taxon>
        <taxon>Aeromonadales</taxon>
        <taxon>Aeromonadaceae</taxon>
        <taxon>Pseudaeromonas</taxon>
    </lineage>
</organism>
<dbReference type="InterPro" id="IPR000836">
    <property type="entry name" value="PRTase_dom"/>
</dbReference>
<evidence type="ECO:0000313" key="3">
    <source>
        <dbReference type="EMBL" id="GAA4504156.1"/>
    </source>
</evidence>
<evidence type="ECO:0000256" key="1">
    <source>
        <dbReference type="ARBA" id="ARBA00008007"/>
    </source>
</evidence>
<protein>
    <submittedName>
        <fullName evidence="3">ComF family protein</fullName>
    </submittedName>
</protein>
<dbReference type="SUPFAM" id="SSF53271">
    <property type="entry name" value="PRTase-like"/>
    <property type="match status" value="1"/>
</dbReference>
<dbReference type="PANTHER" id="PTHR47505">
    <property type="entry name" value="DNA UTILIZATION PROTEIN YHGH"/>
    <property type="match status" value="1"/>
</dbReference>
<dbReference type="Gene3D" id="3.40.50.2020">
    <property type="match status" value="1"/>
</dbReference>
<dbReference type="CDD" id="cd06223">
    <property type="entry name" value="PRTases_typeI"/>
    <property type="match status" value="1"/>
</dbReference>
<proteinExistence type="inferred from homology"/>
<evidence type="ECO:0000259" key="2">
    <source>
        <dbReference type="Pfam" id="PF18912"/>
    </source>
</evidence>
<dbReference type="RefSeq" id="WP_345014889.1">
    <property type="nucleotide sequence ID" value="NZ_BAABFC010000029.1"/>
</dbReference>
<dbReference type="InterPro" id="IPR051910">
    <property type="entry name" value="ComF/GntX_DNA_util-trans"/>
</dbReference>
<dbReference type="Pfam" id="PF18912">
    <property type="entry name" value="DZR_2"/>
    <property type="match status" value="1"/>
</dbReference>
<accession>A0ABP8QNS1</accession>
<comment type="similarity">
    <text evidence="1">Belongs to the ComF/GntX family.</text>
</comment>
<reference evidence="4" key="1">
    <citation type="journal article" date="2019" name="Int. J. Syst. Evol. Microbiol.">
        <title>The Global Catalogue of Microorganisms (GCM) 10K type strain sequencing project: providing services to taxonomists for standard genome sequencing and annotation.</title>
        <authorList>
            <consortium name="The Broad Institute Genomics Platform"/>
            <consortium name="The Broad Institute Genome Sequencing Center for Infectious Disease"/>
            <person name="Wu L."/>
            <person name="Ma J."/>
        </authorList>
    </citation>
    <scope>NUCLEOTIDE SEQUENCE [LARGE SCALE GENOMIC DNA]</scope>
    <source>
        <strain evidence="4">JCM 32226</strain>
    </source>
</reference>